<reference evidence="2 3" key="1">
    <citation type="submission" date="2019-05" db="EMBL/GenBank/DDBJ databases">
        <title>We sequenced the genome of Paenibacillus hemerocallicola KCTC 33185 for further insight into its adaptation and study the phylogeny of Paenibacillus.</title>
        <authorList>
            <person name="Narsing Rao M.P."/>
        </authorList>
    </citation>
    <scope>NUCLEOTIDE SEQUENCE [LARGE SCALE GENOMIC DNA]</scope>
    <source>
        <strain evidence="2 3">KCTC 33185</strain>
    </source>
</reference>
<accession>A0A5C4TGY0</accession>
<feature type="region of interest" description="Disordered" evidence="1">
    <location>
        <begin position="82"/>
        <end position="124"/>
    </location>
</feature>
<dbReference type="Proteomes" id="UP000307943">
    <property type="component" value="Unassembled WGS sequence"/>
</dbReference>
<evidence type="ECO:0000313" key="2">
    <source>
        <dbReference type="EMBL" id="TNJ68331.1"/>
    </source>
</evidence>
<feature type="region of interest" description="Disordered" evidence="1">
    <location>
        <begin position="1"/>
        <end position="24"/>
    </location>
</feature>
<evidence type="ECO:0000256" key="1">
    <source>
        <dbReference type="SAM" id="MobiDB-lite"/>
    </source>
</evidence>
<feature type="compositionally biased region" description="Basic and acidic residues" evidence="1">
    <location>
        <begin position="115"/>
        <end position="124"/>
    </location>
</feature>
<feature type="region of interest" description="Disordered" evidence="1">
    <location>
        <begin position="38"/>
        <end position="67"/>
    </location>
</feature>
<dbReference type="EMBL" id="VDCQ01000001">
    <property type="protein sequence ID" value="TNJ68331.1"/>
    <property type="molecule type" value="Genomic_DNA"/>
</dbReference>
<dbReference type="AlphaFoldDB" id="A0A5C4TGY0"/>
<name>A0A5C4TGY0_9BACL</name>
<dbReference type="RefSeq" id="WP_139600308.1">
    <property type="nucleotide sequence ID" value="NZ_VDCQ01000001.1"/>
</dbReference>
<protein>
    <submittedName>
        <fullName evidence="2">Uncharacterized protein</fullName>
    </submittedName>
</protein>
<proteinExistence type="predicted"/>
<sequence>MNERIKPVGAEQTAAREQQAPADWSKEVELLQARLRDMRRAASSGDGPGTKGMPDNDKLPQTSNAAVGRSLLESLAYAQTVNIRQERPKKPARKAWRAEVFETTLGSDPMPDSSWKNREDRGES</sequence>
<evidence type="ECO:0000313" key="3">
    <source>
        <dbReference type="Proteomes" id="UP000307943"/>
    </source>
</evidence>
<keyword evidence="3" id="KW-1185">Reference proteome</keyword>
<comment type="caution">
    <text evidence="2">The sequence shown here is derived from an EMBL/GenBank/DDBJ whole genome shotgun (WGS) entry which is preliminary data.</text>
</comment>
<organism evidence="2 3">
    <name type="scientific">Paenibacillus hemerocallicola</name>
    <dbReference type="NCBI Taxonomy" id="1172614"/>
    <lineage>
        <taxon>Bacteria</taxon>
        <taxon>Bacillati</taxon>
        <taxon>Bacillota</taxon>
        <taxon>Bacilli</taxon>
        <taxon>Bacillales</taxon>
        <taxon>Paenibacillaceae</taxon>
        <taxon>Paenibacillus</taxon>
    </lineage>
</organism>
<gene>
    <name evidence="2" type="ORF">FE784_01350</name>
</gene>
<dbReference type="OrthoDB" id="2624098at2"/>